<dbReference type="InterPro" id="IPR012910">
    <property type="entry name" value="Plug_dom"/>
</dbReference>
<keyword evidence="15" id="KW-1185">Reference proteome</keyword>
<evidence type="ECO:0000256" key="6">
    <source>
        <dbReference type="ARBA" id="ARBA00023077"/>
    </source>
</evidence>
<evidence type="ECO:0000259" key="12">
    <source>
        <dbReference type="Pfam" id="PF00593"/>
    </source>
</evidence>
<evidence type="ECO:0000256" key="1">
    <source>
        <dbReference type="ARBA" id="ARBA00004571"/>
    </source>
</evidence>
<evidence type="ECO:0000313" key="15">
    <source>
        <dbReference type="Proteomes" id="UP001460888"/>
    </source>
</evidence>
<evidence type="ECO:0000259" key="13">
    <source>
        <dbReference type="Pfam" id="PF07715"/>
    </source>
</evidence>
<keyword evidence="7 9" id="KW-0472">Membrane</keyword>
<comment type="subcellular location">
    <subcellularLocation>
        <location evidence="1 9">Cell outer membrane</location>
        <topology evidence="1 9">Multi-pass membrane protein</topology>
    </subcellularLocation>
</comment>
<dbReference type="PANTHER" id="PTHR30069:SF41">
    <property type="entry name" value="HEME_HEMOPEXIN UTILIZATION PROTEIN C"/>
    <property type="match status" value="1"/>
</dbReference>
<dbReference type="InterPro" id="IPR037066">
    <property type="entry name" value="Plug_dom_sf"/>
</dbReference>
<evidence type="ECO:0000256" key="5">
    <source>
        <dbReference type="ARBA" id="ARBA00022692"/>
    </source>
</evidence>
<dbReference type="Pfam" id="PF00593">
    <property type="entry name" value="TonB_dep_Rec_b-barrel"/>
    <property type="match status" value="1"/>
</dbReference>
<gene>
    <name evidence="14" type="ORF">SADO_07277</name>
</gene>
<dbReference type="InterPro" id="IPR039426">
    <property type="entry name" value="TonB-dep_rcpt-like"/>
</dbReference>
<keyword evidence="11" id="KW-0732">Signal</keyword>
<dbReference type="EMBL" id="APND01000002">
    <property type="protein sequence ID" value="MES1929038.1"/>
    <property type="molecule type" value="Genomic_DNA"/>
</dbReference>
<feature type="signal peptide" evidence="11">
    <location>
        <begin position="1"/>
        <end position="31"/>
    </location>
</feature>
<feature type="domain" description="TonB-dependent receptor plug" evidence="13">
    <location>
        <begin position="70"/>
        <end position="163"/>
    </location>
</feature>
<keyword evidence="3 9" id="KW-0813">Transport</keyword>
<comment type="caution">
    <text evidence="14">The sequence shown here is derived from an EMBL/GenBank/DDBJ whole genome shotgun (WGS) entry which is preliminary data.</text>
</comment>
<protein>
    <submittedName>
        <fullName evidence="14">TonB-dependent receptor</fullName>
    </submittedName>
</protein>
<evidence type="ECO:0000256" key="8">
    <source>
        <dbReference type="ARBA" id="ARBA00023237"/>
    </source>
</evidence>
<name>A0ABV2AZJ1_9GAMM</name>
<keyword evidence="6 10" id="KW-0798">TonB box</keyword>
<dbReference type="PROSITE" id="PS52016">
    <property type="entry name" value="TONB_DEPENDENT_REC_3"/>
    <property type="match status" value="1"/>
</dbReference>
<evidence type="ECO:0000256" key="7">
    <source>
        <dbReference type="ARBA" id="ARBA00023136"/>
    </source>
</evidence>
<dbReference type="InterPro" id="IPR000531">
    <property type="entry name" value="Beta-barrel_TonB"/>
</dbReference>
<feature type="domain" description="TonB-dependent receptor-like beta-barrel" evidence="12">
    <location>
        <begin position="268"/>
        <end position="640"/>
    </location>
</feature>
<evidence type="ECO:0000256" key="3">
    <source>
        <dbReference type="ARBA" id="ARBA00022448"/>
    </source>
</evidence>
<evidence type="ECO:0000256" key="4">
    <source>
        <dbReference type="ARBA" id="ARBA00022452"/>
    </source>
</evidence>
<reference evidence="14 15" key="1">
    <citation type="submission" date="2013-03" db="EMBL/GenBank/DDBJ databases">
        <title>Salinisphaera dokdonensis CL-ES53 Genome Sequencing.</title>
        <authorList>
            <person name="Li C."/>
            <person name="Lai Q."/>
            <person name="Shao Z."/>
        </authorList>
    </citation>
    <scope>NUCLEOTIDE SEQUENCE [LARGE SCALE GENOMIC DNA]</scope>
    <source>
        <strain evidence="14 15">CL-ES53</strain>
    </source>
</reference>
<keyword evidence="4 9" id="KW-1134">Transmembrane beta strand</keyword>
<keyword evidence="8 9" id="KW-0998">Cell outer membrane</keyword>
<evidence type="ECO:0000313" key="14">
    <source>
        <dbReference type="EMBL" id="MES1929038.1"/>
    </source>
</evidence>
<sequence>MTSRHRAARRNRALLYALSVSGLLTALPTMAQEDQRKDESDGRGMQLAPVLVEGVGLGNAAADANLAADIDREQIETFRPSNAKDLFRGESGVTVSGSVTANQKVYVRGIEETNLATTIDGARQNNKLFHHNATTIIDPRLLKSARVDAGVAPADAGPGALAGSIAYETVDVGDLLAPDRNLGGYVETGYETNGDTWSTLGSAYGRQNGFEGLLFLNNADGDDYEDGDGDDVRGSAAELTSGLGKVAYEAETGNRIELSYERVTDEGVRPYRANIGNIIGGRPVPETRIYDLARENVILSYENTRADGLWDPQVTLAFSGTDLETTEEALATGDTIQYRADSRSYNATLANEMHFDGGSVNVGIDGYTERAKFFSDFYNSEEEADNVGLFAQARVNASSRLALSFGGRIDHQDFTGTNGQEQDNTGISANAAAEFALTEWFALEAGASSSFGGIELAETYIQNPDWEYDEIDPVRGKNRFAGFTIRQSNVTFSAQAFRTDIENGRTPSFGDGPALTRDFQSEGFDVSLGYDWTTGYVRAAFSSVDTEIDDGAADSFLGNYFTVPMGETASLTAVQRLDSLGVTVGGTVELAFDEDSPASGGAESTDAIQEIEGYEVLNLFVEYVPRRFDNLSLRASVDNVFDEAYANRGNYGQEFATVEPLQDPGRSFGLSARLTY</sequence>
<dbReference type="Pfam" id="PF07715">
    <property type="entry name" value="Plug"/>
    <property type="match status" value="1"/>
</dbReference>
<accession>A0ABV2AZJ1</accession>
<evidence type="ECO:0000256" key="2">
    <source>
        <dbReference type="ARBA" id="ARBA00009810"/>
    </source>
</evidence>
<dbReference type="SUPFAM" id="SSF56935">
    <property type="entry name" value="Porins"/>
    <property type="match status" value="1"/>
</dbReference>
<evidence type="ECO:0000256" key="11">
    <source>
        <dbReference type="SAM" id="SignalP"/>
    </source>
</evidence>
<comment type="similarity">
    <text evidence="2 9 10">Belongs to the TonB-dependent receptor family.</text>
</comment>
<evidence type="ECO:0000256" key="9">
    <source>
        <dbReference type="PROSITE-ProRule" id="PRU01360"/>
    </source>
</evidence>
<organism evidence="14 15">
    <name type="scientific">Salinisphaera dokdonensis CL-ES53</name>
    <dbReference type="NCBI Taxonomy" id="1304272"/>
    <lineage>
        <taxon>Bacteria</taxon>
        <taxon>Pseudomonadati</taxon>
        <taxon>Pseudomonadota</taxon>
        <taxon>Gammaproteobacteria</taxon>
        <taxon>Salinisphaerales</taxon>
        <taxon>Salinisphaeraceae</taxon>
        <taxon>Salinisphaera</taxon>
    </lineage>
</organism>
<dbReference type="Gene3D" id="2.40.170.20">
    <property type="entry name" value="TonB-dependent receptor, beta-barrel domain"/>
    <property type="match status" value="1"/>
</dbReference>
<feature type="chain" id="PRO_5047300972" evidence="11">
    <location>
        <begin position="32"/>
        <end position="676"/>
    </location>
</feature>
<dbReference type="Gene3D" id="2.170.130.10">
    <property type="entry name" value="TonB-dependent receptor, plug domain"/>
    <property type="match status" value="1"/>
</dbReference>
<dbReference type="InterPro" id="IPR036942">
    <property type="entry name" value="Beta-barrel_TonB_sf"/>
</dbReference>
<evidence type="ECO:0000256" key="10">
    <source>
        <dbReference type="RuleBase" id="RU003357"/>
    </source>
</evidence>
<proteinExistence type="inferred from homology"/>
<dbReference type="RefSeq" id="WP_353110537.1">
    <property type="nucleotide sequence ID" value="NZ_APND01000002.1"/>
</dbReference>
<keyword evidence="5 9" id="KW-0812">Transmembrane</keyword>
<keyword evidence="14" id="KW-0675">Receptor</keyword>
<dbReference type="PANTHER" id="PTHR30069">
    <property type="entry name" value="TONB-DEPENDENT OUTER MEMBRANE RECEPTOR"/>
    <property type="match status" value="1"/>
</dbReference>
<dbReference type="Proteomes" id="UP001460888">
    <property type="component" value="Unassembled WGS sequence"/>
</dbReference>